<organism evidence="2 3">
    <name type="scientific">Anguilla anguilla</name>
    <name type="common">European freshwater eel</name>
    <name type="synonym">Muraena anguilla</name>
    <dbReference type="NCBI Taxonomy" id="7936"/>
    <lineage>
        <taxon>Eukaryota</taxon>
        <taxon>Metazoa</taxon>
        <taxon>Chordata</taxon>
        <taxon>Craniata</taxon>
        <taxon>Vertebrata</taxon>
        <taxon>Euteleostomi</taxon>
        <taxon>Actinopterygii</taxon>
        <taxon>Neopterygii</taxon>
        <taxon>Teleostei</taxon>
        <taxon>Anguilliformes</taxon>
        <taxon>Anguillidae</taxon>
        <taxon>Anguilla</taxon>
    </lineage>
</organism>
<evidence type="ECO:0000256" key="1">
    <source>
        <dbReference type="SAM" id="MobiDB-lite"/>
    </source>
</evidence>
<evidence type="ECO:0008006" key="4">
    <source>
        <dbReference type="Google" id="ProtNLM"/>
    </source>
</evidence>
<keyword evidence="3" id="KW-1185">Reference proteome</keyword>
<feature type="compositionally biased region" description="Pro residues" evidence="1">
    <location>
        <begin position="282"/>
        <end position="294"/>
    </location>
</feature>
<dbReference type="PANTHER" id="PTHR21555:SF0">
    <property type="entry name" value="SPECIFICALLY ANDROGEN-REGULATED GENE PROTEIN"/>
    <property type="match status" value="1"/>
</dbReference>
<feature type="region of interest" description="Disordered" evidence="1">
    <location>
        <begin position="341"/>
        <end position="396"/>
    </location>
</feature>
<reference evidence="2" key="1">
    <citation type="submission" date="2021-01" db="EMBL/GenBank/DDBJ databases">
        <title>A chromosome-scale assembly of European eel, Anguilla anguilla.</title>
        <authorList>
            <person name="Henkel C."/>
            <person name="Jong-Raadsen S.A."/>
            <person name="Dufour S."/>
            <person name="Weltzien F.-A."/>
            <person name="Palstra A.P."/>
            <person name="Pelster B."/>
            <person name="Spaink H.P."/>
            <person name="Van Den Thillart G.E."/>
            <person name="Jansen H."/>
            <person name="Zahm M."/>
            <person name="Klopp C."/>
            <person name="Cedric C."/>
            <person name="Louis A."/>
            <person name="Berthelot C."/>
            <person name="Parey E."/>
            <person name="Roest Crollius H."/>
            <person name="Montfort J."/>
            <person name="Robinson-Rechavi M."/>
            <person name="Bucao C."/>
            <person name="Bouchez O."/>
            <person name="Gislard M."/>
            <person name="Lluch J."/>
            <person name="Milhes M."/>
            <person name="Lampietro C."/>
            <person name="Lopez Roques C."/>
            <person name="Donnadieu C."/>
            <person name="Braasch I."/>
            <person name="Desvignes T."/>
            <person name="Postlethwait J."/>
            <person name="Bobe J."/>
            <person name="Guiguen Y."/>
            <person name="Dirks R."/>
        </authorList>
    </citation>
    <scope>NUCLEOTIDE SEQUENCE</scope>
    <source>
        <strain evidence="2">Tag_6206</strain>
        <tissue evidence="2">Liver</tissue>
    </source>
</reference>
<feature type="region of interest" description="Disordered" evidence="1">
    <location>
        <begin position="236"/>
        <end position="324"/>
    </location>
</feature>
<name>A0A9D3RM81_ANGAN</name>
<dbReference type="InterPro" id="IPR026152">
    <property type="entry name" value="SARG"/>
</dbReference>
<dbReference type="PANTHER" id="PTHR21555">
    <property type="entry name" value="SPECIFICALLY ANDROGEN-REGULATED GENE PROTEIN"/>
    <property type="match status" value="1"/>
</dbReference>
<feature type="compositionally biased region" description="Basic and acidic residues" evidence="1">
    <location>
        <begin position="137"/>
        <end position="151"/>
    </location>
</feature>
<feature type="region of interest" description="Disordered" evidence="1">
    <location>
        <begin position="164"/>
        <end position="217"/>
    </location>
</feature>
<evidence type="ECO:0000313" key="2">
    <source>
        <dbReference type="EMBL" id="KAG5835410.1"/>
    </source>
</evidence>
<comment type="caution">
    <text evidence="2">The sequence shown here is derived from an EMBL/GenBank/DDBJ whole genome shotgun (WGS) entry which is preliminary data.</text>
</comment>
<evidence type="ECO:0000313" key="3">
    <source>
        <dbReference type="Proteomes" id="UP001044222"/>
    </source>
</evidence>
<gene>
    <name evidence="2" type="ORF">ANANG_G00243680</name>
</gene>
<protein>
    <recommendedName>
        <fullName evidence="4">Specifically androgen-regulated gene protein</fullName>
    </recommendedName>
</protein>
<accession>A0A9D3RM81</accession>
<sequence length="396" mass="41774">MTKSKEPILPHHTDSQLLSANWLRPSSVQLIAFLLAMPKSDTWPDGVAVETLGGTDSAGSCDSVVSIHSGLSDASLEQLSAEERECILFLEETIESLEADEDGDRTGGEPDLRPNPGSLAEKIAHLSASLSGSISRHLHDGPTGEGEREHRPVQGCLVPTPLVMAKSGQPNAEPGTGSPPTVSPCPLSKTGSSRGQDATAAARRAGCQDRPKAGLARGPLSYEGLLELRMMKPTLKKHAQSFSSGVKAKPAPSDLSEGRQSSRPSDSTSQHAPLHLTLKPRVTPPTVAPKPKILPPSVAVTTQKAPIPNPDSQMDCLGTSPRERVIMDPQQVRREALRKLGLLQDGGTAPPFVAGTLPSATGRPRSRSDLPPPPAHAPLPARRGQVRHPGALFGQL</sequence>
<dbReference type="EMBL" id="JAFIRN010000014">
    <property type="protein sequence ID" value="KAG5835410.1"/>
    <property type="molecule type" value="Genomic_DNA"/>
</dbReference>
<dbReference type="AlphaFoldDB" id="A0A9D3RM81"/>
<dbReference type="Proteomes" id="UP001044222">
    <property type="component" value="Chromosome 14"/>
</dbReference>
<dbReference type="Pfam" id="PF15385">
    <property type="entry name" value="SARG"/>
    <property type="match status" value="2"/>
</dbReference>
<proteinExistence type="predicted"/>
<feature type="region of interest" description="Disordered" evidence="1">
    <location>
        <begin position="130"/>
        <end position="151"/>
    </location>
</feature>
<feature type="compositionally biased region" description="Polar residues" evidence="1">
    <location>
        <begin position="258"/>
        <end position="271"/>
    </location>
</feature>
<feature type="region of interest" description="Disordered" evidence="1">
    <location>
        <begin position="97"/>
        <end position="118"/>
    </location>
</feature>